<name>A0ABX4BK91_FLAFR</name>
<comment type="caution">
    <text evidence="1">The sequence shown here is derived from an EMBL/GenBank/DDBJ whole genome shotgun (WGS) entry which is preliminary data.</text>
</comment>
<dbReference type="Proteomes" id="UP000198382">
    <property type="component" value="Unassembled WGS sequence"/>
</dbReference>
<evidence type="ECO:0000313" key="1">
    <source>
        <dbReference type="EMBL" id="OXA76113.1"/>
    </source>
</evidence>
<organism evidence="1 2">
    <name type="scientific">Flavobacterium frigidimaris</name>
    <dbReference type="NCBI Taxonomy" id="262320"/>
    <lineage>
        <taxon>Bacteria</taxon>
        <taxon>Pseudomonadati</taxon>
        <taxon>Bacteroidota</taxon>
        <taxon>Flavobacteriia</taxon>
        <taxon>Flavobacteriales</taxon>
        <taxon>Flavobacteriaceae</taxon>
        <taxon>Flavobacterium</taxon>
    </lineage>
</organism>
<proteinExistence type="predicted"/>
<keyword evidence="2" id="KW-1185">Reference proteome</keyword>
<accession>A0ABX4BK91</accession>
<reference evidence="1 2" key="1">
    <citation type="submission" date="2016-11" db="EMBL/GenBank/DDBJ databases">
        <title>Whole genomes of Flavobacteriaceae.</title>
        <authorList>
            <person name="Stine C."/>
            <person name="Li C."/>
            <person name="Tadesse D."/>
        </authorList>
    </citation>
    <scope>NUCLEOTIDE SEQUENCE [LARGE SCALE GENOMIC DNA]</scope>
    <source>
        <strain evidence="1 2">DSM 15937</strain>
    </source>
</reference>
<dbReference type="PROSITE" id="PS51257">
    <property type="entry name" value="PROKAR_LIPOPROTEIN"/>
    <property type="match status" value="1"/>
</dbReference>
<dbReference type="RefSeq" id="WP_074657030.1">
    <property type="nucleotide sequence ID" value="NZ_MUGV01000039.1"/>
</dbReference>
<sequence>MLKIDRKLFVFCLSIIFFSCTREKNNTVDYKLSSIKIVSMVGNNKIYKQINDTVRNWIRNDIRYYGPFELHKTLIIDSLLCFNKDGTKLISAKLTRHQDKNSNSDGLNYFYGVKINKRWYFFNGPYIILPREYYQKDIHTPLSFEKLHEIAMKEVFSGYLKKEDKDFWNNLFGKTEWKINDDFLAI</sequence>
<dbReference type="EMBL" id="MUGV01000039">
    <property type="protein sequence ID" value="OXA76113.1"/>
    <property type="molecule type" value="Genomic_DNA"/>
</dbReference>
<gene>
    <name evidence="1" type="ORF">B0A65_19875</name>
</gene>
<protein>
    <recommendedName>
        <fullName evidence="3">DUF4468 domain-containing protein</fullName>
    </recommendedName>
</protein>
<evidence type="ECO:0000313" key="2">
    <source>
        <dbReference type="Proteomes" id="UP000198382"/>
    </source>
</evidence>
<evidence type="ECO:0008006" key="3">
    <source>
        <dbReference type="Google" id="ProtNLM"/>
    </source>
</evidence>